<evidence type="ECO:0000259" key="2">
    <source>
        <dbReference type="Pfam" id="PF13962"/>
    </source>
</evidence>
<dbReference type="InterPro" id="IPR012337">
    <property type="entry name" value="RNaseH-like_sf"/>
</dbReference>
<dbReference type="SUPFAM" id="SSF48403">
    <property type="entry name" value="Ankyrin repeat"/>
    <property type="match status" value="1"/>
</dbReference>
<dbReference type="AlphaFoldDB" id="A0AAV8SWN1"/>
<dbReference type="PANTHER" id="PTHR24177">
    <property type="entry name" value="CASKIN"/>
    <property type="match status" value="1"/>
</dbReference>
<keyword evidence="4" id="KW-1185">Reference proteome</keyword>
<feature type="transmembrane region" description="Helical" evidence="1">
    <location>
        <begin position="590"/>
        <end position="612"/>
    </location>
</feature>
<dbReference type="SUPFAM" id="SSF53098">
    <property type="entry name" value="Ribonuclease H-like"/>
    <property type="match status" value="1"/>
</dbReference>
<dbReference type="Gene3D" id="1.25.40.20">
    <property type="entry name" value="Ankyrin repeat-containing domain"/>
    <property type="match status" value="1"/>
</dbReference>
<dbReference type="InterPro" id="IPR036770">
    <property type="entry name" value="Ankyrin_rpt-contain_sf"/>
</dbReference>
<dbReference type="PANTHER" id="PTHR24177:SF329">
    <property type="entry name" value="ANKYRIN REPEAT PROTEIN"/>
    <property type="match status" value="1"/>
</dbReference>
<protein>
    <recommendedName>
        <fullName evidence="2">PGG domain-containing protein</fullName>
    </recommendedName>
</protein>
<keyword evidence="1" id="KW-0472">Membrane</keyword>
<comment type="caution">
    <text evidence="3">The sequence shown here is derived from an EMBL/GenBank/DDBJ whole genome shotgun (WGS) entry which is preliminary data.</text>
</comment>
<sequence length="708" mass="80005">MAAYLRNQGLLEVVEPTSVPKDNDAWRKKNYNALNTIRRKCDPGTLSQINDICSAKIAWDTLAKMYQLQTRVHLDDPSRIALFDLNFGDLSGLSKPPLVRMVGTVATCQFDVDNKRFSRMYAAIYRGNWKDLKVELEADPTALTAKVSSQGHMLIHLAAFAGHEQVTEELAELMNRSDLEVQDSIGGTALTYASANGMTKTIERLLSFNDRLLFIRDLTGLLPILHASIGPHHQTIRYLYARIPISCFYPQSGHNDGSALLFFCIVSGIFDVALDLIRRCPDLTISQGFADTSPFLLLGTKASEFHSSNLKFWKRWIYSSRQNGIAERMNRTLNERARSIRIHAGGPSIPLGDKVPEEVWSGKKVDLSFLRTFGVKQIYEMKWMHVYAIEILRCMCQQISLIKDSELPTGIVENALTEAIRNGVFEFVIEIVKACPHRMYYLDIFGRNMIMAAVSYRQEKIYSLIYGLDSEKTNWIGGIDNFGNNMLHLAGMLAPPSRLARISGAALQMQRELKWFKEVETIVQPYHKSLQNMDGETPEQVFENSHKQLARDGEKWMKDIATSCTVVGALIITVMFAAIFTPSFSYRKSYLVFIISDSISLFASSTSVLTFLGILTSRYAQEDFLKSLPTKLIIGLSTLFFSIVSMMVAFCATLMIMLQGQLHLVVPIVLLASLPVTLFILLQFPLLVEIFIYTYGPGIFDKNRKRWY</sequence>
<gene>
    <name evidence="3" type="ORF">K2173_025112</name>
</gene>
<proteinExistence type="predicted"/>
<feature type="transmembrane region" description="Helical" evidence="1">
    <location>
        <begin position="560"/>
        <end position="584"/>
    </location>
</feature>
<feature type="domain" description="PGG" evidence="2">
    <location>
        <begin position="554"/>
        <end position="656"/>
    </location>
</feature>
<name>A0AAV8SWN1_9ROSI</name>
<accession>A0AAV8SWN1</accession>
<dbReference type="GO" id="GO:0016020">
    <property type="term" value="C:membrane"/>
    <property type="evidence" value="ECO:0007669"/>
    <property type="project" value="TreeGrafter"/>
</dbReference>
<reference evidence="3 4" key="1">
    <citation type="submission" date="2021-09" db="EMBL/GenBank/DDBJ databases">
        <title>Genomic insights and catalytic innovation underlie evolution of tropane alkaloids biosynthesis.</title>
        <authorList>
            <person name="Wang Y.-J."/>
            <person name="Tian T."/>
            <person name="Huang J.-P."/>
            <person name="Huang S.-X."/>
        </authorList>
    </citation>
    <scope>NUCLEOTIDE SEQUENCE [LARGE SCALE GENOMIC DNA]</scope>
    <source>
        <strain evidence="3">KIB-2018</strain>
        <tissue evidence="3">Leaf</tissue>
    </source>
</reference>
<dbReference type="EMBL" id="JAIWQS010000009">
    <property type="protein sequence ID" value="KAJ8756300.1"/>
    <property type="molecule type" value="Genomic_DNA"/>
</dbReference>
<feature type="transmembrane region" description="Helical" evidence="1">
    <location>
        <begin position="664"/>
        <end position="696"/>
    </location>
</feature>
<evidence type="ECO:0000313" key="4">
    <source>
        <dbReference type="Proteomes" id="UP001159364"/>
    </source>
</evidence>
<dbReference type="Proteomes" id="UP001159364">
    <property type="component" value="Linkage Group LG09"/>
</dbReference>
<evidence type="ECO:0000313" key="3">
    <source>
        <dbReference type="EMBL" id="KAJ8756300.1"/>
    </source>
</evidence>
<dbReference type="InterPro" id="IPR026961">
    <property type="entry name" value="PGG_dom"/>
</dbReference>
<dbReference type="Pfam" id="PF14223">
    <property type="entry name" value="Retrotran_gag_2"/>
    <property type="match status" value="1"/>
</dbReference>
<keyword evidence="1" id="KW-0812">Transmembrane</keyword>
<keyword evidence="1" id="KW-1133">Transmembrane helix</keyword>
<organism evidence="3 4">
    <name type="scientific">Erythroxylum novogranatense</name>
    <dbReference type="NCBI Taxonomy" id="1862640"/>
    <lineage>
        <taxon>Eukaryota</taxon>
        <taxon>Viridiplantae</taxon>
        <taxon>Streptophyta</taxon>
        <taxon>Embryophyta</taxon>
        <taxon>Tracheophyta</taxon>
        <taxon>Spermatophyta</taxon>
        <taxon>Magnoliopsida</taxon>
        <taxon>eudicotyledons</taxon>
        <taxon>Gunneridae</taxon>
        <taxon>Pentapetalae</taxon>
        <taxon>rosids</taxon>
        <taxon>fabids</taxon>
        <taxon>Malpighiales</taxon>
        <taxon>Erythroxylaceae</taxon>
        <taxon>Erythroxylum</taxon>
    </lineage>
</organism>
<feature type="transmembrane region" description="Helical" evidence="1">
    <location>
        <begin position="632"/>
        <end position="658"/>
    </location>
</feature>
<dbReference type="Pfam" id="PF13962">
    <property type="entry name" value="PGG"/>
    <property type="match status" value="1"/>
</dbReference>
<evidence type="ECO:0000256" key="1">
    <source>
        <dbReference type="SAM" id="Phobius"/>
    </source>
</evidence>